<dbReference type="AlphaFoldDB" id="A0A3R8CNF0"/>
<organism evidence="1 2">
    <name type="scientific">Peronospora effusa</name>
    <dbReference type="NCBI Taxonomy" id="542832"/>
    <lineage>
        <taxon>Eukaryota</taxon>
        <taxon>Sar</taxon>
        <taxon>Stramenopiles</taxon>
        <taxon>Oomycota</taxon>
        <taxon>Peronosporomycetes</taxon>
        <taxon>Peronosporales</taxon>
        <taxon>Peronosporaceae</taxon>
        <taxon>Peronospora</taxon>
    </lineage>
</organism>
<dbReference type="VEuPathDB" id="FungiDB:DD237_008373"/>
<reference evidence="1 2" key="1">
    <citation type="submission" date="2018-06" db="EMBL/GenBank/DDBJ databases">
        <title>Comparative genomics of downy mildews reveals potential adaptations to biotrophy.</title>
        <authorList>
            <person name="Fletcher K."/>
            <person name="Klosterman S.J."/>
            <person name="Derevnina L."/>
            <person name="Martin F."/>
            <person name="Koike S."/>
            <person name="Reyes Chin-Wo S."/>
            <person name="Mou B."/>
            <person name="Michelmore R."/>
        </authorList>
    </citation>
    <scope>NUCLEOTIDE SEQUENCE [LARGE SCALE GENOMIC DNA]</scope>
    <source>
        <strain evidence="1 2">R13</strain>
    </source>
</reference>
<evidence type="ECO:0000313" key="1">
    <source>
        <dbReference type="EMBL" id="RQM11018.1"/>
    </source>
</evidence>
<proteinExistence type="predicted"/>
<accession>A0A3R8CNF0</accession>
<dbReference type="Proteomes" id="UP000286097">
    <property type="component" value="Unassembled WGS sequence"/>
</dbReference>
<gene>
    <name evidence="1" type="ORF">DD237_008373</name>
</gene>
<evidence type="ECO:0000313" key="2">
    <source>
        <dbReference type="Proteomes" id="UP000286097"/>
    </source>
</evidence>
<name>A0A3R8CNF0_9STRA</name>
<dbReference type="EMBL" id="QKXF01000493">
    <property type="protein sequence ID" value="RQM11018.1"/>
    <property type="molecule type" value="Genomic_DNA"/>
</dbReference>
<sequence length="60" mass="6745">MDCWEEAGSVLPSADRAVERKDRRFGERNAGHDVRAPVKWIDISLNGRAEIYKGQVSTSL</sequence>
<comment type="caution">
    <text evidence="1">The sequence shown here is derived from an EMBL/GenBank/DDBJ whole genome shotgun (WGS) entry which is preliminary data.</text>
</comment>
<protein>
    <submittedName>
        <fullName evidence="1">Uncharacterized protein</fullName>
    </submittedName>
</protein>